<proteinExistence type="predicted"/>
<evidence type="ECO:0000313" key="3">
    <source>
        <dbReference type="Proteomes" id="UP001174677"/>
    </source>
</evidence>
<dbReference type="Proteomes" id="UP001174677">
    <property type="component" value="Chromosome 3"/>
</dbReference>
<feature type="chain" id="PRO_5045832619" evidence="1">
    <location>
        <begin position="22"/>
        <end position="95"/>
    </location>
</feature>
<dbReference type="PANTHER" id="PTHR33592">
    <property type="entry name" value="TRANSMEMBRANE PROTEIN"/>
    <property type="match status" value="1"/>
</dbReference>
<name>A0ABQ9N3K7_HEVBR</name>
<comment type="caution">
    <text evidence="2">The sequence shown here is derived from an EMBL/GenBank/DDBJ whole genome shotgun (WGS) entry which is preliminary data.</text>
</comment>
<dbReference type="EMBL" id="JARPOI010000003">
    <property type="protein sequence ID" value="KAJ9185815.1"/>
    <property type="molecule type" value="Genomic_DNA"/>
</dbReference>
<evidence type="ECO:0000313" key="2">
    <source>
        <dbReference type="EMBL" id="KAJ9185815.1"/>
    </source>
</evidence>
<dbReference type="PROSITE" id="PS51257">
    <property type="entry name" value="PROKAR_LIPOPROTEIN"/>
    <property type="match status" value="1"/>
</dbReference>
<accession>A0ABQ9N3K7</accession>
<gene>
    <name evidence="2" type="ORF">P3X46_005406</name>
</gene>
<dbReference type="PANTHER" id="PTHR33592:SF3">
    <property type="entry name" value="TRANSMEMBRANE PROTEIN"/>
    <property type="match status" value="1"/>
</dbReference>
<reference evidence="2" key="1">
    <citation type="journal article" date="2023" name="Plant Biotechnol. J.">
        <title>Chromosome-level wild Hevea brasiliensis genome provides new tools for genomic-assisted breeding and valuable loci to elevate rubber yield.</title>
        <authorList>
            <person name="Cheng H."/>
            <person name="Song X."/>
            <person name="Hu Y."/>
            <person name="Wu T."/>
            <person name="Yang Q."/>
            <person name="An Z."/>
            <person name="Feng S."/>
            <person name="Deng Z."/>
            <person name="Wu W."/>
            <person name="Zeng X."/>
            <person name="Tu M."/>
            <person name="Wang X."/>
            <person name="Huang H."/>
        </authorList>
    </citation>
    <scope>NUCLEOTIDE SEQUENCE</scope>
    <source>
        <strain evidence="2">MT/VB/25A 57/8</strain>
    </source>
</reference>
<keyword evidence="1" id="KW-0732">Signal</keyword>
<sequence length="95" mass="10016">MSCRLLIVSLLFASCFQEMLGARPLEGEKNFVIQSLRGPVTPSHGSCTTYVPGGKCTLGEKNFAGKVSHVPSPPVFTEVAANFAVASVNKQDASS</sequence>
<evidence type="ECO:0000256" key="1">
    <source>
        <dbReference type="SAM" id="SignalP"/>
    </source>
</evidence>
<protein>
    <submittedName>
        <fullName evidence="2">Uncharacterized protein</fullName>
    </submittedName>
</protein>
<keyword evidence="3" id="KW-1185">Reference proteome</keyword>
<feature type="signal peptide" evidence="1">
    <location>
        <begin position="1"/>
        <end position="21"/>
    </location>
</feature>
<organism evidence="2 3">
    <name type="scientific">Hevea brasiliensis</name>
    <name type="common">Para rubber tree</name>
    <name type="synonym">Siphonia brasiliensis</name>
    <dbReference type="NCBI Taxonomy" id="3981"/>
    <lineage>
        <taxon>Eukaryota</taxon>
        <taxon>Viridiplantae</taxon>
        <taxon>Streptophyta</taxon>
        <taxon>Embryophyta</taxon>
        <taxon>Tracheophyta</taxon>
        <taxon>Spermatophyta</taxon>
        <taxon>Magnoliopsida</taxon>
        <taxon>eudicotyledons</taxon>
        <taxon>Gunneridae</taxon>
        <taxon>Pentapetalae</taxon>
        <taxon>rosids</taxon>
        <taxon>fabids</taxon>
        <taxon>Malpighiales</taxon>
        <taxon>Euphorbiaceae</taxon>
        <taxon>Crotonoideae</taxon>
        <taxon>Micrandreae</taxon>
        <taxon>Hevea</taxon>
    </lineage>
</organism>